<evidence type="ECO:0000313" key="1">
    <source>
        <dbReference type="EMBL" id="XAF55776.1"/>
    </source>
</evidence>
<organism evidence="1 2">
    <name type="scientific">Marinobacter alkaliphilus</name>
    <dbReference type="NCBI Taxonomy" id="254719"/>
    <lineage>
        <taxon>Bacteria</taxon>
        <taxon>Pseudomonadati</taxon>
        <taxon>Pseudomonadota</taxon>
        <taxon>Gammaproteobacteria</taxon>
        <taxon>Pseudomonadales</taxon>
        <taxon>Marinobacteraceae</taxon>
        <taxon>Marinobacter</taxon>
    </lineage>
</organism>
<sequence>MLGFEISSAEAVKRIKEDQQNYGLQRSGLLASMHGAFQYDAEVKGDHVAFRACVLIRRAMPVLVNV</sequence>
<protein>
    <submittedName>
        <fullName evidence="1">Uncharacterized protein</fullName>
    </submittedName>
</protein>
<name>A0ABZ3E8K0_9GAMM</name>
<gene>
    <name evidence="1" type="ORF">AAGT77_09635</name>
</gene>
<accession>A0ABZ3E8K0</accession>
<evidence type="ECO:0000313" key="2">
    <source>
        <dbReference type="Proteomes" id="UP001445268"/>
    </source>
</evidence>
<proteinExistence type="predicted"/>
<reference evidence="1 2" key="1">
    <citation type="submission" date="2024-04" db="EMBL/GenBank/DDBJ databases">
        <title>Marinobacter sp. SBY-1.</title>
        <authorList>
            <person name="Pan C."/>
        </authorList>
    </citation>
    <scope>NUCLEOTIDE SEQUENCE [LARGE SCALE GENOMIC DNA]</scope>
    <source>
        <strain evidence="1 2">SBY-1</strain>
    </source>
</reference>
<keyword evidence="2" id="KW-1185">Reference proteome</keyword>
<dbReference type="EMBL" id="CP152380">
    <property type="protein sequence ID" value="XAF55776.1"/>
    <property type="molecule type" value="Genomic_DNA"/>
</dbReference>
<dbReference type="RefSeq" id="WP_342632505.1">
    <property type="nucleotide sequence ID" value="NZ_CP152380.1"/>
</dbReference>
<dbReference type="Proteomes" id="UP001445268">
    <property type="component" value="Chromosome"/>
</dbReference>